<sequence length="1302" mass="142303">MANILDEYENKTNLLFKQFQGKAQANIATLGSSGAGGPTGFQNEPIKGLNMVFQENILSQSFPTQLPPTQTVTALFSTVSDSSWVSNIWDQSINSQQILDSLGNPLPLRFYKRLYLNPVLNGKSQAWWLLDASNVDSIPENNVLKYTIPFGYDGASVSTFRPIVEYYNGSTWQDDQQGDKDSLNWIMDPATGILQFYQTEAKLNSMNIGDSPLAITDPTKRPRISFIKYTGNFGTGASSGGGGSGQLGVGVLDSSNGPQPTQDVSAIYFENNNFDVSFVNNTARISFIGAGSANVSDLSYYFFDVPDDLSGVGDVSMGSTGPFIELFINTIPKQTKSAVPFGNSLQYPGGASSNGNQVSLPINHLPFFDELKIQYKDWNDGLPFTNGWFDLSINNTSPYVQSFIPPTINKVNLGIGSVNGVELLDKSNNTNNHNPPFVTYNNDTQLKIGGRYQFRLFLTNNGDEKGIIDPVYKVSVPYNYLYIPDGSGQALPLGEFGFARSPTTISFSSAQLTSFSIIGSNNDPSGADTSLNIPFPINSGLGYKVFFGFDISQTPLPAATGFPGTTGAKQMPTYRNLIPTVGFQYETPTGQLTKNLGPVPNSNVSMSTVYPETNYHITNFYMRNSSIDNSNVKAFAKDSSYVVLPYDPSYTTGIPTRAQAGAAQNRLQTATNLTFSEDNGITTTQAIPISGGTVQDVFFLNKPYSTSFTVGNLPGKFANNKNTIDDLSHVGFDSETIGLTIIGMQTRDNPTTIRYDASTNFTRGYLMTTNVGISNGDTNFFELNATSSEGGGVPNLQKKGYYTDITINNAKLLDISLSTYPDICNNSYTPYTVAIIDNFNENNTFVKGNEVTGEIAIGEKPGNMFYLLNTYSNPIVSLSAEFFGLKMPDPRINQPVANISYQYDLLNISEWWRPNTTNITRAELEYNNFASNLLIEFYEATWSSISTLVPNILVNPNLVLKSNLWANSNGSSIPNSRKYSRDIADIGFTGSQFRIETKWNDNVTYWSSDYTNSEFQDISFGTPGKYLWWDTTWSIQNVTQIASGELPDSFLSISPTSIAIFKTLLINSAPNPTLSDFDHGVSLVGVNNQAIWANDAFRGPATTGKNNPYIDYASNFYNPSGALKDYSSLANQGYTVSATMSSNQFWANNTTTSISLTPVKFFTIEVVVPNTSSTAYQNYSLYVENDSDSEVKPYDPTGATGDTDGFVLYQNEIINDSSTGTNTLYPSSSQNRSYNGLIVWTSSALTSPGTFNGTKNILGVPSDIKWKIVFSSTSSSLTTILQLSIGIPSSQNIKSINLTFLT</sequence>
<accession>A0A6C0CT37</accession>
<reference evidence="1" key="1">
    <citation type="journal article" date="2020" name="Nature">
        <title>Giant virus diversity and host interactions through global metagenomics.</title>
        <authorList>
            <person name="Schulz F."/>
            <person name="Roux S."/>
            <person name="Paez-Espino D."/>
            <person name="Jungbluth S."/>
            <person name="Walsh D.A."/>
            <person name="Denef V.J."/>
            <person name="McMahon K.D."/>
            <person name="Konstantinidis K.T."/>
            <person name="Eloe-Fadrosh E.A."/>
            <person name="Kyrpides N.C."/>
            <person name="Woyke T."/>
        </authorList>
    </citation>
    <scope>NUCLEOTIDE SEQUENCE</scope>
    <source>
        <strain evidence="1">GVMAG-M-3300021425-30</strain>
    </source>
</reference>
<proteinExistence type="predicted"/>
<name>A0A6C0CT37_9ZZZZ</name>
<protein>
    <submittedName>
        <fullName evidence="1">Uncharacterized protein</fullName>
    </submittedName>
</protein>
<evidence type="ECO:0000313" key="1">
    <source>
        <dbReference type="EMBL" id="QHT06645.1"/>
    </source>
</evidence>
<organism evidence="1">
    <name type="scientific">viral metagenome</name>
    <dbReference type="NCBI Taxonomy" id="1070528"/>
    <lineage>
        <taxon>unclassified sequences</taxon>
        <taxon>metagenomes</taxon>
        <taxon>organismal metagenomes</taxon>
    </lineage>
</organism>
<dbReference type="EMBL" id="MN739472">
    <property type="protein sequence ID" value="QHT06645.1"/>
    <property type="molecule type" value="Genomic_DNA"/>
</dbReference>